<gene>
    <name evidence="1" type="ORF">H8Z83_13130</name>
</gene>
<reference evidence="1" key="1">
    <citation type="submission" date="2020-08" db="EMBL/GenBank/DDBJ databases">
        <title>Genome public.</title>
        <authorList>
            <person name="Liu C."/>
            <person name="Sun Q."/>
        </authorList>
    </citation>
    <scope>NUCLEOTIDE SEQUENCE</scope>
    <source>
        <strain evidence="1">BX15</strain>
    </source>
</reference>
<proteinExistence type="predicted"/>
<accession>A0A923MKL6</accession>
<evidence type="ECO:0000313" key="2">
    <source>
        <dbReference type="Proteomes" id="UP000620327"/>
    </source>
</evidence>
<sequence length="94" mass="10634">MKRTKRSSPFKISAKAYIDKAQERYVSGLFLAGTFGKQGIAAENAGQTRAAAAEGETGEEFWRFNQQETPISYILKKIFLETKKLLYRTSMYGI</sequence>
<keyword evidence="2" id="KW-1185">Reference proteome</keyword>
<dbReference type="AlphaFoldDB" id="A0A923MKL6"/>
<comment type="caution">
    <text evidence="1">The sequence shown here is derived from an EMBL/GenBank/DDBJ whole genome shotgun (WGS) entry which is preliminary data.</text>
</comment>
<evidence type="ECO:0000313" key="1">
    <source>
        <dbReference type="EMBL" id="MBC5771249.1"/>
    </source>
</evidence>
<dbReference type="EMBL" id="JACOQI010000014">
    <property type="protein sequence ID" value="MBC5771249.1"/>
    <property type="molecule type" value="Genomic_DNA"/>
</dbReference>
<dbReference type="RefSeq" id="WP_187015465.1">
    <property type="nucleotide sequence ID" value="NZ_JACOQI010000014.1"/>
</dbReference>
<protein>
    <submittedName>
        <fullName evidence="1">Uncharacterized protein</fullName>
    </submittedName>
</protein>
<name>A0A923MKL6_9FIRM</name>
<dbReference type="Proteomes" id="UP000620327">
    <property type="component" value="Unassembled WGS sequence"/>
</dbReference>
<organism evidence="1 2">
    <name type="scientific">Dysosmobacter segnis</name>
    <dbReference type="NCBI Taxonomy" id="2763042"/>
    <lineage>
        <taxon>Bacteria</taxon>
        <taxon>Bacillati</taxon>
        <taxon>Bacillota</taxon>
        <taxon>Clostridia</taxon>
        <taxon>Eubacteriales</taxon>
        <taxon>Oscillospiraceae</taxon>
        <taxon>Dysosmobacter</taxon>
    </lineage>
</organism>